<comment type="caution">
    <text evidence="1">The sequence shown here is derived from an EMBL/GenBank/DDBJ whole genome shotgun (WGS) entry which is preliminary data.</text>
</comment>
<evidence type="ECO:0000313" key="1">
    <source>
        <dbReference type="EMBL" id="KAK9687213.1"/>
    </source>
</evidence>
<proteinExistence type="predicted"/>
<reference evidence="1 2" key="1">
    <citation type="journal article" date="2024" name="BMC Genomics">
        <title>De novo assembly and annotation of Popillia japonica's genome with initial clues to its potential as an invasive pest.</title>
        <authorList>
            <person name="Cucini C."/>
            <person name="Boschi S."/>
            <person name="Funari R."/>
            <person name="Cardaioli E."/>
            <person name="Iannotti N."/>
            <person name="Marturano G."/>
            <person name="Paoli F."/>
            <person name="Bruttini M."/>
            <person name="Carapelli A."/>
            <person name="Frati F."/>
            <person name="Nardi F."/>
        </authorList>
    </citation>
    <scope>NUCLEOTIDE SEQUENCE [LARGE SCALE GENOMIC DNA]</scope>
    <source>
        <strain evidence="1">DMR45628</strain>
    </source>
</reference>
<gene>
    <name evidence="1" type="ORF">QE152_g36605</name>
</gene>
<dbReference type="AlphaFoldDB" id="A0AAW1ICJ1"/>
<name>A0AAW1ICJ1_POPJA</name>
<accession>A0AAW1ICJ1</accession>
<sequence>MIRSRGLLHRQFQQFLESVHAEHSDILYYSKVRWLSAGKDIWVCDMCGEELIIGEEGNHICFDNAPQLYQVGDTNRLTNNSCITPSVAGKSVESVDPNEIIISAVERRPGLYNHKLPLQ</sequence>
<evidence type="ECO:0000313" key="2">
    <source>
        <dbReference type="Proteomes" id="UP001458880"/>
    </source>
</evidence>
<organism evidence="1 2">
    <name type="scientific">Popillia japonica</name>
    <name type="common">Japanese beetle</name>
    <dbReference type="NCBI Taxonomy" id="7064"/>
    <lineage>
        <taxon>Eukaryota</taxon>
        <taxon>Metazoa</taxon>
        <taxon>Ecdysozoa</taxon>
        <taxon>Arthropoda</taxon>
        <taxon>Hexapoda</taxon>
        <taxon>Insecta</taxon>
        <taxon>Pterygota</taxon>
        <taxon>Neoptera</taxon>
        <taxon>Endopterygota</taxon>
        <taxon>Coleoptera</taxon>
        <taxon>Polyphaga</taxon>
        <taxon>Scarabaeiformia</taxon>
        <taxon>Scarabaeidae</taxon>
        <taxon>Rutelinae</taxon>
        <taxon>Popillia</taxon>
    </lineage>
</organism>
<dbReference type="EMBL" id="JASPKY010000655">
    <property type="protein sequence ID" value="KAK9687213.1"/>
    <property type="molecule type" value="Genomic_DNA"/>
</dbReference>
<protein>
    <submittedName>
        <fullName evidence="1">Uncharacterized protein</fullName>
    </submittedName>
</protein>
<dbReference type="Proteomes" id="UP001458880">
    <property type="component" value="Unassembled WGS sequence"/>
</dbReference>
<keyword evidence="2" id="KW-1185">Reference proteome</keyword>